<protein>
    <submittedName>
        <fullName evidence="1">Mlp family lipoprotein</fullName>
    </submittedName>
</protein>
<accession>A0ACD5G663</accession>
<dbReference type="EMBL" id="CP179264">
    <property type="protein sequence ID" value="XOU13249.1"/>
    <property type="molecule type" value="Genomic_DNA"/>
</dbReference>
<name>A0ACD5G663_BORAD</name>
<keyword evidence="2" id="KW-1185">Reference proteome</keyword>
<keyword evidence="1" id="KW-0614">Plasmid</keyword>
<evidence type="ECO:0000313" key="1">
    <source>
        <dbReference type="EMBL" id="XOU13249.1"/>
    </source>
</evidence>
<reference evidence="1" key="1">
    <citation type="submission" date="2024-11" db="EMBL/GenBank/DDBJ databases">
        <title>Sequencing of Borrelia variable plasmids from multiple Borrelia sensu lato isolates.</title>
        <authorList>
            <person name="Mongodin E.F."/>
            <person name="Rudenko N."/>
            <person name="Fraser C.M."/>
            <person name="Schutzer S."/>
            <person name="Luft B."/>
            <person name="Morgan R."/>
            <person name="Casjens S."/>
            <person name="Qiu W."/>
        </authorList>
    </citation>
    <scope>NUCLEOTIDE SEQUENCE</scope>
    <source>
        <strain evidence="1">21038</strain>
    </source>
</reference>
<evidence type="ECO:0000313" key="2">
    <source>
        <dbReference type="Proteomes" id="UP001305787"/>
    </source>
</evidence>
<dbReference type="Proteomes" id="UP001305787">
    <property type="component" value="Plasmid lp28-7"/>
</dbReference>
<proteinExistence type="predicted"/>
<sequence>MVTFYLFWQQLAVHQKTMMINNAIEKTLKDLTDLNQIIDKLLLEDRLIANLMNTQKKGFYSLKESIKSDHFKNFLKLDNDTIDLLLMHIYSELACIESSNKSLKSKYKRVLKEYFKKTTLIQVNS</sequence>
<organism evidence="1 2">
    <name type="scientific">Borrelia andersonii</name>
    <name type="common">Borreliella andersonii</name>
    <dbReference type="NCBI Taxonomy" id="42109"/>
    <lineage>
        <taxon>Bacteria</taxon>
        <taxon>Pseudomonadati</taxon>
        <taxon>Spirochaetota</taxon>
        <taxon>Spirochaetia</taxon>
        <taxon>Spirochaetales</taxon>
        <taxon>Borreliaceae</taxon>
        <taxon>Borreliella</taxon>
    </lineage>
</organism>
<keyword evidence="1" id="KW-0449">Lipoprotein</keyword>
<geneLocation type="plasmid" evidence="1 2">
    <name>lp28-7</name>
</geneLocation>
<gene>
    <name evidence="1" type="ORF">QIA45_05025</name>
</gene>